<dbReference type="Pfam" id="PF02225">
    <property type="entry name" value="PA"/>
    <property type="match status" value="1"/>
</dbReference>
<dbReference type="EMBL" id="BDSP01000133">
    <property type="protein sequence ID" value="GAX19005.1"/>
    <property type="molecule type" value="Genomic_DNA"/>
</dbReference>
<feature type="domain" description="PA" evidence="1">
    <location>
        <begin position="189"/>
        <end position="257"/>
    </location>
</feature>
<organism evidence="2 3">
    <name type="scientific">Fistulifera solaris</name>
    <name type="common">Oleaginous diatom</name>
    <dbReference type="NCBI Taxonomy" id="1519565"/>
    <lineage>
        <taxon>Eukaryota</taxon>
        <taxon>Sar</taxon>
        <taxon>Stramenopiles</taxon>
        <taxon>Ochrophyta</taxon>
        <taxon>Bacillariophyta</taxon>
        <taxon>Bacillariophyceae</taxon>
        <taxon>Bacillariophycidae</taxon>
        <taxon>Naviculales</taxon>
        <taxon>Naviculaceae</taxon>
        <taxon>Fistulifera</taxon>
    </lineage>
</organism>
<sequence>MTIPAGNIYCPSCQEVCHDHPSICTVCGTTLTSPPAHQATQQQSRPYSLVPEELVEDVRQNARHLSHLLRHVQQSVVDTQQAQQELMESLEMLRGEIIQQTPTSNQRATAGKALEHLPRIVLENTLFLHPSTIELRNSERVVLRCEAIPGEFGSAQPCCIENAALTIAEPKTAKGNKLSANTQQAIRQQPSVLYMERGDSVSFARKALVAQQTGAQAVIIGNHLAEPWPYVMRDSTKEAERENLTIPVVMIKQADAQTGEGMCYLYR</sequence>
<proteinExistence type="predicted"/>
<evidence type="ECO:0000313" key="3">
    <source>
        <dbReference type="Proteomes" id="UP000198406"/>
    </source>
</evidence>
<evidence type="ECO:0000313" key="2">
    <source>
        <dbReference type="EMBL" id="GAX19005.1"/>
    </source>
</evidence>
<comment type="caution">
    <text evidence="2">The sequence shown here is derived from an EMBL/GenBank/DDBJ whole genome shotgun (WGS) entry which is preliminary data.</text>
</comment>
<reference evidence="2 3" key="1">
    <citation type="journal article" date="2015" name="Plant Cell">
        <title>Oil accumulation by the oleaginous diatom Fistulifera solaris as revealed by the genome and transcriptome.</title>
        <authorList>
            <person name="Tanaka T."/>
            <person name="Maeda Y."/>
            <person name="Veluchamy A."/>
            <person name="Tanaka M."/>
            <person name="Abida H."/>
            <person name="Marechal E."/>
            <person name="Bowler C."/>
            <person name="Muto M."/>
            <person name="Sunaga Y."/>
            <person name="Tanaka M."/>
            <person name="Yoshino T."/>
            <person name="Taniguchi T."/>
            <person name="Fukuda Y."/>
            <person name="Nemoto M."/>
            <person name="Matsumoto M."/>
            <person name="Wong P.S."/>
            <person name="Aburatani S."/>
            <person name="Fujibuchi W."/>
        </authorList>
    </citation>
    <scope>NUCLEOTIDE SEQUENCE [LARGE SCALE GENOMIC DNA]</scope>
    <source>
        <strain evidence="2 3">JPCC DA0580</strain>
    </source>
</reference>
<evidence type="ECO:0000259" key="1">
    <source>
        <dbReference type="Pfam" id="PF02225"/>
    </source>
</evidence>
<dbReference type="Gene3D" id="3.50.30.30">
    <property type="match status" value="1"/>
</dbReference>
<dbReference type="InterPro" id="IPR003137">
    <property type="entry name" value="PA_domain"/>
</dbReference>
<keyword evidence="3" id="KW-1185">Reference proteome</keyword>
<name>A0A1Z5JY89_FISSO</name>
<dbReference type="OrthoDB" id="1630758at2759"/>
<protein>
    <recommendedName>
        <fullName evidence="1">PA domain-containing protein</fullName>
    </recommendedName>
</protein>
<gene>
    <name evidence="2" type="ORF">FisN_8Hh226</name>
</gene>
<dbReference type="Proteomes" id="UP000198406">
    <property type="component" value="Unassembled WGS sequence"/>
</dbReference>
<dbReference type="InParanoid" id="A0A1Z5JY89"/>
<dbReference type="AlphaFoldDB" id="A0A1Z5JY89"/>
<accession>A0A1Z5JY89</accession>